<sequence>MEHLKHVESVKNAVGWWLSPLPQVGSTAAGLRTTLYGLDSMSVTNYRSQSYTTWACMSRTYYAGAVVKTKPHTNVRWRKTPATDDAYKPVTPTSEQLSAMSTVEQRQYKSGLKLFIKGK</sequence>
<evidence type="ECO:0000313" key="2">
    <source>
        <dbReference type="Proteomes" id="UP001432146"/>
    </source>
</evidence>
<proteinExistence type="predicted"/>
<keyword evidence="2" id="KW-1185">Reference proteome</keyword>
<name>A0AAW1A0W7_9HYME</name>
<comment type="caution">
    <text evidence="1">The sequence shown here is derived from an EMBL/GenBank/DDBJ whole genome shotgun (WGS) entry which is preliminary data.</text>
</comment>
<dbReference type="AlphaFoldDB" id="A0AAW1A0W7"/>
<dbReference type="EMBL" id="JAWNGG020000089">
    <property type="protein sequence ID" value="KAK9302817.1"/>
    <property type="molecule type" value="Genomic_DNA"/>
</dbReference>
<organism evidence="1 2">
    <name type="scientific">Tetragonisca angustula</name>
    <dbReference type="NCBI Taxonomy" id="166442"/>
    <lineage>
        <taxon>Eukaryota</taxon>
        <taxon>Metazoa</taxon>
        <taxon>Ecdysozoa</taxon>
        <taxon>Arthropoda</taxon>
        <taxon>Hexapoda</taxon>
        <taxon>Insecta</taxon>
        <taxon>Pterygota</taxon>
        <taxon>Neoptera</taxon>
        <taxon>Endopterygota</taxon>
        <taxon>Hymenoptera</taxon>
        <taxon>Apocrita</taxon>
        <taxon>Aculeata</taxon>
        <taxon>Apoidea</taxon>
        <taxon>Anthophila</taxon>
        <taxon>Apidae</taxon>
        <taxon>Tetragonisca</taxon>
    </lineage>
</organism>
<dbReference type="Proteomes" id="UP001432146">
    <property type="component" value="Unassembled WGS sequence"/>
</dbReference>
<reference evidence="1 2" key="1">
    <citation type="submission" date="2024-05" db="EMBL/GenBank/DDBJ databases">
        <title>The nuclear and mitochondrial genome assemblies of Tetragonisca angustula (Apidae: Meliponini), a tiny yet remarkable pollinator in the Neotropics.</title>
        <authorList>
            <person name="Ferrari R."/>
            <person name="Ricardo P.C."/>
            <person name="Dias F.C."/>
            <person name="Araujo N.S."/>
            <person name="Soares D.O."/>
            <person name="Zhou Q.-S."/>
            <person name="Zhu C.-D."/>
            <person name="Coutinho L."/>
            <person name="Airas M.C."/>
            <person name="Batista T.M."/>
        </authorList>
    </citation>
    <scope>NUCLEOTIDE SEQUENCE [LARGE SCALE GENOMIC DNA]</scope>
    <source>
        <strain evidence="1">ASF017062</strain>
        <tissue evidence="1">Abdomen</tissue>
    </source>
</reference>
<evidence type="ECO:0000313" key="1">
    <source>
        <dbReference type="EMBL" id="KAK9302817.1"/>
    </source>
</evidence>
<accession>A0AAW1A0W7</accession>
<protein>
    <submittedName>
        <fullName evidence="1">Uncharacterized protein</fullName>
    </submittedName>
</protein>
<gene>
    <name evidence="1" type="ORF">QLX08_005306</name>
</gene>